<evidence type="ECO:0000256" key="1">
    <source>
        <dbReference type="SAM" id="MobiDB-lite"/>
    </source>
</evidence>
<dbReference type="RefSeq" id="WP_348953497.1">
    <property type="nucleotide sequence ID" value="NZ_JBDZYD010000008.1"/>
</dbReference>
<sequence length="50" mass="4982">MKIVCSFSQLLRAGFWLTAVALVTGLALGGQDGPAPAHPRPPVVAAAPAG</sequence>
<comment type="caution">
    <text evidence="2">The sequence shown here is derived from an EMBL/GenBank/DDBJ whole genome shotgun (WGS) entry which is preliminary data.</text>
</comment>
<organism evidence="2 3">
    <name type="scientific">Amycolatopsis melonis</name>
    <dbReference type="NCBI Taxonomy" id="3156488"/>
    <lineage>
        <taxon>Bacteria</taxon>
        <taxon>Bacillati</taxon>
        <taxon>Actinomycetota</taxon>
        <taxon>Actinomycetes</taxon>
        <taxon>Pseudonocardiales</taxon>
        <taxon>Pseudonocardiaceae</taxon>
        <taxon>Amycolatopsis</taxon>
    </lineage>
</organism>
<evidence type="ECO:0000313" key="2">
    <source>
        <dbReference type="EMBL" id="MEQ0562097.1"/>
    </source>
</evidence>
<keyword evidence="3" id="KW-1185">Reference proteome</keyword>
<feature type="region of interest" description="Disordered" evidence="1">
    <location>
        <begin position="31"/>
        <end position="50"/>
    </location>
</feature>
<dbReference type="EMBL" id="JBDZYD010000008">
    <property type="protein sequence ID" value="MEQ0562097.1"/>
    <property type="molecule type" value="Genomic_DNA"/>
</dbReference>
<name>A0ABV0LIH0_9PSEU</name>
<evidence type="ECO:0000313" key="3">
    <source>
        <dbReference type="Proteomes" id="UP001440984"/>
    </source>
</evidence>
<accession>A0ABV0LIH0</accession>
<protein>
    <submittedName>
        <fullName evidence="2">Uncharacterized protein</fullName>
    </submittedName>
</protein>
<dbReference type="Proteomes" id="UP001440984">
    <property type="component" value="Unassembled WGS sequence"/>
</dbReference>
<gene>
    <name evidence="2" type="ORF">ABJI51_23680</name>
</gene>
<reference evidence="2 3" key="1">
    <citation type="submission" date="2024-05" db="EMBL/GenBank/DDBJ databases">
        <authorList>
            <person name="Zhao H."/>
            <person name="Xu Y."/>
            <person name="Lin S."/>
            <person name="Spain J.C."/>
            <person name="Zhou N.-Y."/>
        </authorList>
    </citation>
    <scope>NUCLEOTIDE SEQUENCE [LARGE SCALE GENOMIC DNA]</scope>
    <source>
        <strain evidence="2 3">NEAU-NG30</strain>
    </source>
</reference>
<proteinExistence type="predicted"/>